<evidence type="ECO:0008006" key="4">
    <source>
        <dbReference type="Google" id="ProtNLM"/>
    </source>
</evidence>
<dbReference type="AlphaFoldDB" id="A0A0A3YNV7"/>
<dbReference type="RefSeq" id="WP_041958891.1">
    <property type="nucleotide sequence ID" value="NZ_JAOQNC010000001.1"/>
</dbReference>
<dbReference type="Pfam" id="PF19577">
    <property type="entry name" value="DcaP"/>
    <property type="match status" value="1"/>
</dbReference>
<dbReference type="EMBL" id="JRPN01000025">
    <property type="protein sequence ID" value="KGT75373.1"/>
    <property type="molecule type" value="Genomic_DNA"/>
</dbReference>
<comment type="caution">
    <text evidence="2">The sequence shown here is derived from an EMBL/GenBank/DDBJ whole genome shotgun (WGS) entry which is preliminary data.</text>
</comment>
<proteinExistence type="predicted"/>
<sequence>MAQTPASQEQKPSIEELMRRLDALQARATEGDKLISALRHRVDELEARDKHSKSQAATARRDVVAPTAGQKPSAIPVASTEPRMTANAAVPPPAAAAPIPGLRPPEPMGSQFDGEGEDALRSDLPGLSLRIPGAQSEVRFYGFANVNGYHDFNGRNQSDAPTVQTIPLSGSPADIQGGDTGLSARFSRIGMDTRTATTWGTLETRLEGDFGGGTAASPNAVFRLRQAWGELGTEQFRVLVGWANSLWNEGVYETLNFSTNLNQSFVRQAQVRATATLAPGLTGHVSIEMPDTQYTSAAGVFTQISTPAGFGGLSPSFASVPDLLGRLEYRNDGLGLDLRGLLRDLTIRTAGTAAAPPAVERNTAGWGVAGSGRFPMRWLSPAFGPDELVGMAYYGQGIGRYFGGNTFGQDALSNIGLPGVVDPSLDALPTYGASAGYRRFWTPQLRSNFVYSYAWQQYPSYAQLFVPGSASATSLNSTMQQGIVNLIWSPFAELRGNSVGTGWLDVGLEYVYSHRDVYGGTAATAPVSTGSGTANRILGSATVRF</sequence>
<feature type="region of interest" description="Disordered" evidence="1">
    <location>
        <begin position="45"/>
        <end position="121"/>
    </location>
</feature>
<evidence type="ECO:0000313" key="2">
    <source>
        <dbReference type="EMBL" id="KGT75373.1"/>
    </source>
</evidence>
<gene>
    <name evidence="2" type="ORF">MA20_33380</name>
</gene>
<name>A0A0A3YNV7_BRAJP</name>
<reference evidence="2 3" key="1">
    <citation type="submission" date="2014-09" db="EMBL/GenBank/DDBJ databases">
        <title>Draft genome of Bradyrhizobium japonicum Is-34.</title>
        <authorList>
            <person name="Tsurumaru H."/>
            <person name="Yamakawa T."/>
            <person name="Hashimoto S."/>
            <person name="Okizaki K."/>
            <person name="Kanesaki Y."/>
            <person name="Yoshikawa H."/>
            <person name="Yajima S."/>
        </authorList>
    </citation>
    <scope>NUCLEOTIDE SEQUENCE [LARGE SCALE GENOMIC DNA]</scope>
    <source>
        <strain evidence="2 3">Is-34</strain>
    </source>
</reference>
<organism evidence="2 3">
    <name type="scientific">Bradyrhizobium japonicum</name>
    <dbReference type="NCBI Taxonomy" id="375"/>
    <lineage>
        <taxon>Bacteria</taxon>
        <taxon>Pseudomonadati</taxon>
        <taxon>Pseudomonadota</taxon>
        <taxon>Alphaproteobacteria</taxon>
        <taxon>Hyphomicrobiales</taxon>
        <taxon>Nitrobacteraceae</taxon>
        <taxon>Bradyrhizobium</taxon>
    </lineage>
</organism>
<protein>
    <recommendedName>
        <fullName evidence="4">Porin</fullName>
    </recommendedName>
</protein>
<feature type="compositionally biased region" description="Pro residues" evidence="1">
    <location>
        <begin position="90"/>
        <end position="107"/>
    </location>
</feature>
<evidence type="ECO:0000313" key="3">
    <source>
        <dbReference type="Proteomes" id="UP000030377"/>
    </source>
</evidence>
<evidence type="ECO:0000256" key="1">
    <source>
        <dbReference type="SAM" id="MobiDB-lite"/>
    </source>
</evidence>
<dbReference type="SUPFAM" id="SSF56935">
    <property type="entry name" value="Porins"/>
    <property type="match status" value="1"/>
</dbReference>
<dbReference type="Proteomes" id="UP000030377">
    <property type="component" value="Unassembled WGS sequence"/>
</dbReference>
<dbReference type="InterPro" id="IPR045748">
    <property type="entry name" value="DcaP"/>
</dbReference>
<accession>A0A0A3YNV7</accession>
<dbReference type="STRING" id="375.BKD09_RS17055"/>